<dbReference type="FunFam" id="1.10.287.130:FF:000001">
    <property type="entry name" value="Two-component sensor histidine kinase"/>
    <property type="match status" value="1"/>
</dbReference>
<dbReference type="SUPFAM" id="SSF158472">
    <property type="entry name" value="HAMP domain-like"/>
    <property type="match status" value="1"/>
</dbReference>
<keyword evidence="7" id="KW-0812">Transmembrane</keyword>
<keyword evidence="8 14" id="KW-0418">Kinase</keyword>
<dbReference type="CDD" id="cd00075">
    <property type="entry name" value="HATPase"/>
    <property type="match status" value="1"/>
</dbReference>
<dbReference type="SUPFAM" id="SSF55874">
    <property type="entry name" value="ATPase domain of HSP90 chaperone/DNA topoisomerase II/histidine kinase"/>
    <property type="match status" value="1"/>
</dbReference>
<evidence type="ECO:0000256" key="2">
    <source>
        <dbReference type="ARBA" id="ARBA00001968"/>
    </source>
</evidence>
<sequence length="484" mass="51706">MPLSTRLVSLVMAILLLGLGAASLLTTTLLKTYLINQVDRDLSTTYSTIAGQILNDRGQGNDLLPSDYYLALRELDGTVTPWVQSDTAINRGVPDLSKYLVNLAGTAARPPSDPFTTDAVITETKWRVLVRDVSTTEGALVGEIFVALPLTDSLAIVAQIQRVLFLSGLAITLCGGIAGAVAVRQSLRPLANIERTAAAIAKGDLTRRVLPAPPTTEVGSLAQSLNTMLSQIEQGFADREASEMRMRRFVSDASHELRTPLAAIRGYGELYRMGALPDKDALDDTMRRIENSATRMGNLVEDLLHLARLDEGRNLRFEPVDLTVLAVDSASDLHALDPSRKVRVLGLDGKSAVASTTALADEDRLRQVLANLIGNVARHTDQGTPVEILVGLNDSGTSAVLEVIDHGRGILPEHREKIFERFYRVDSSRNRASGGSGLGLAIVSAILAAHGGNATILDTEGGGVTVRIELPTQPVGSGPHDPAV</sequence>
<comment type="catalytic activity">
    <reaction evidence="1">
        <text>ATP + protein L-histidine = ADP + protein N-phospho-L-histidine.</text>
        <dbReference type="EC" id="2.7.13.3"/>
    </reaction>
</comment>
<comment type="subcellular location">
    <subcellularLocation>
        <location evidence="3">Cell membrane</location>
    </subcellularLocation>
</comment>
<dbReference type="Pfam" id="PF00672">
    <property type="entry name" value="HAMP"/>
    <property type="match status" value="1"/>
</dbReference>
<dbReference type="Pfam" id="PF00512">
    <property type="entry name" value="HisKA"/>
    <property type="match status" value="1"/>
</dbReference>
<feature type="domain" description="Histidine kinase" evidence="12">
    <location>
        <begin position="252"/>
        <end position="474"/>
    </location>
</feature>
<keyword evidence="10" id="KW-0902">Two-component regulatory system</keyword>
<organism evidence="14">
    <name type="scientific">Jonesiaceae bacterium BS-20</name>
    <dbReference type="NCBI Taxonomy" id="3120821"/>
    <lineage>
        <taxon>Bacteria</taxon>
        <taxon>Bacillati</taxon>
        <taxon>Actinomycetota</taxon>
        <taxon>Actinomycetes</taxon>
        <taxon>Micrococcales</taxon>
        <taxon>Jonesiaceae</taxon>
    </lineage>
</organism>
<dbReference type="InterPro" id="IPR036890">
    <property type="entry name" value="HATPase_C_sf"/>
</dbReference>
<dbReference type="InterPro" id="IPR003660">
    <property type="entry name" value="HAMP_dom"/>
</dbReference>
<dbReference type="Gene3D" id="3.30.565.10">
    <property type="entry name" value="Histidine kinase-like ATPase, C-terminal domain"/>
    <property type="match status" value="1"/>
</dbReference>
<name>A0AAU7DUZ9_9MICO</name>
<dbReference type="PROSITE" id="PS50885">
    <property type="entry name" value="HAMP"/>
    <property type="match status" value="1"/>
</dbReference>
<dbReference type="EC" id="2.7.13.3" evidence="4"/>
<dbReference type="SMART" id="SM00388">
    <property type="entry name" value="HisKA"/>
    <property type="match status" value="1"/>
</dbReference>
<evidence type="ECO:0000256" key="11">
    <source>
        <dbReference type="ARBA" id="ARBA00023136"/>
    </source>
</evidence>
<dbReference type="PANTHER" id="PTHR45436:SF5">
    <property type="entry name" value="SENSOR HISTIDINE KINASE TRCS"/>
    <property type="match status" value="1"/>
</dbReference>
<dbReference type="CDD" id="cd06225">
    <property type="entry name" value="HAMP"/>
    <property type="match status" value="1"/>
</dbReference>
<dbReference type="CDD" id="cd00082">
    <property type="entry name" value="HisKA"/>
    <property type="match status" value="1"/>
</dbReference>
<evidence type="ECO:0000256" key="10">
    <source>
        <dbReference type="ARBA" id="ARBA00023012"/>
    </source>
</evidence>
<evidence type="ECO:0000256" key="3">
    <source>
        <dbReference type="ARBA" id="ARBA00004236"/>
    </source>
</evidence>
<dbReference type="InterPro" id="IPR004358">
    <property type="entry name" value="Sig_transdc_His_kin-like_C"/>
</dbReference>
<dbReference type="SMART" id="SM00387">
    <property type="entry name" value="HATPase_c"/>
    <property type="match status" value="1"/>
</dbReference>
<keyword evidence="6" id="KW-0808">Transferase</keyword>
<keyword evidence="11" id="KW-0472">Membrane</keyword>
<evidence type="ECO:0000259" key="13">
    <source>
        <dbReference type="PROSITE" id="PS50885"/>
    </source>
</evidence>
<dbReference type="GO" id="GO:0005509">
    <property type="term" value="F:calcium ion binding"/>
    <property type="evidence" value="ECO:0007669"/>
    <property type="project" value="UniProtKB-ARBA"/>
</dbReference>
<dbReference type="InterPro" id="IPR036097">
    <property type="entry name" value="HisK_dim/P_sf"/>
</dbReference>
<dbReference type="InterPro" id="IPR050428">
    <property type="entry name" value="TCS_sensor_his_kinase"/>
</dbReference>
<evidence type="ECO:0000313" key="14">
    <source>
        <dbReference type="EMBL" id="XBH21814.1"/>
    </source>
</evidence>
<protein>
    <recommendedName>
        <fullName evidence="4">histidine kinase</fullName>
        <ecNumber evidence="4">2.7.13.3</ecNumber>
    </recommendedName>
</protein>
<evidence type="ECO:0000256" key="9">
    <source>
        <dbReference type="ARBA" id="ARBA00022989"/>
    </source>
</evidence>
<dbReference type="InterPro" id="IPR005467">
    <property type="entry name" value="His_kinase_dom"/>
</dbReference>
<dbReference type="PANTHER" id="PTHR45436">
    <property type="entry name" value="SENSOR HISTIDINE KINASE YKOH"/>
    <property type="match status" value="1"/>
</dbReference>
<evidence type="ECO:0000259" key="12">
    <source>
        <dbReference type="PROSITE" id="PS50109"/>
    </source>
</evidence>
<keyword evidence="9" id="KW-1133">Transmembrane helix</keyword>
<evidence type="ECO:0000256" key="7">
    <source>
        <dbReference type="ARBA" id="ARBA00022692"/>
    </source>
</evidence>
<evidence type="ECO:0000256" key="4">
    <source>
        <dbReference type="ARBA" id="ARBA00012438"/>
    </source>
</evidence>
<feature type="domain" description="HAMP" evidence="13">
    <location>
        <begin position="184"/>
        <end position="237"/>
    </location>
</feature>
<keyword evidence="5" id="KW-0597">Phosphoprotein</keyword>
<dbReference type="SUPFAM" id="SSF47384">
    <property type="entry name" value="Homodimeric domain of signal transducing histidine kinase"/>
    <property type="match status" value="1"/>
</dbReference>
<dbReference type="AlphaFoldDB" id="A0AAU7DUZ9"/>
<evidence type="ECO:0000256" key="5">
    <source>
        <dbReference type="ARBA" id="ARBA00022553"/>
    </source>
</evidence>
<gene>
    <name evidence="14" type="ORF">V5R04_00885</name>
</gene>
<reference evidence="14" key="1">
    <citation type="submission" date="2024-02" db="EMBL/GenBank/DDBJ databases">
        <title>Tomenella chthoni gen. nov. sp. nov., a member of the family Jonesiaceae isolated from bat guano.</title>
        <authorList>
            <person name="Miller S.L."/>
            <person name="King J."/>
            <person name="Sankaranarayanan K."/>
            <person name="Lawson P.A."/>
        </authorList>
    </citation>
    <scope>NUCLEOTIDE SEQUENCE</scope>
    <source>
        <strain evidence="14">BS-20</strain>
    </source>
</reference>
<dbReference type="Gene3D" id="6.10.340.10">
    <property type="match status" value="1"/>
</dbReference>
<dbReference type="InterPro" id="IPR003661">
    <property type="entry name" value="HisK_dim/P_dom"/>
</dbReference>
<evidence type="ECO:0000256" key="1">
    <source>
        <dbReference type="ARBA" id="ARBA00000085"/>
    </source>
</evidence>
<dbReference type="PRINTS" id="PR00344">
    <property type="entry name" value="BCTRLSENSOR"/>
</dbReference>
<proteinExistence type="predicted"/>
<evidence type="ECO:0000256" key="8">
    <source>
        <dbReference type="ARBA" id="ARBA00022777"/>
    </source>
</evidence>
<dbReference type="Pfam" id="PF02518">
    <property type="entry name" value="HATPase_c"/>
    <property type="match status" value="1"/>
</dbReference>
<dbReference type="SMART" id="SM00304">
    <property type="entry name" value="HAMP"/>
    <property type="match status" value="1"/>
</dbReference>
<evidence type="ECO:0000256" key="6">
    <source>
        <dbReference type="ARBA" id="ARBA00022679"/>
    </source>
</evidence>
<dbReference type="EMBL" id="CP146203">
    <property type="protein sequence ID" value="XBH21814.1"/>
    <property type="molecule type" value="Genomic_DNA"/>
</dbReference>
<dbReference type="InterPro" id="IPR003594">
    <property type="entry name" value="HATPase_dom"/>
</dbReference>
<comment type="cofactor">
    <cofactor evidence="2">
        <name>a divalent metal cation</name>
        <dbReference type="ChEBI" id="CHEBI:60240"/>
    </cofactor>
</comment>
<dbReference type="GO" id="GO:0005886">
    <property type="term" value="C:plasma membrane"/>
    <property type="evidence" value="ECO:0007669"/>
    <property type="project" value="UniProtKB-SubCell"/>
</dbReference>
<dbReference type="Gene3D" id="1.10.287.130">
    <property type="match status" value="1"/>
</dbReference>
<dbReference type="GO" id="GO:0000155">
    <property type="term" value="F:phosphorelay sensor kinase activity"/>
    <property type="evidence" value="ECO:0007669"/>
    <property type="project" value="InterPro"/>
</dbReference>
<dbReference type="PROSITE" id="PS50109">
    <property type="entry name" value="HIS_KIN"/>
    <property type="match status" value="1"/>
</dbReference>
<accession>A0AAU7DUZ9</accession>
<dbReference type="FunFam" id="3.30.565.10:FF:000006">
    <property type="entry name" value="Sensor histidine kinase WalK"/>
    <property type="match status" value="1"/>
</dbReference>